<reference evidence="9 10" key="1">
    <citation type="submission" date="2019-06" db="EMBL/GenBank/DDBJ databases">
        <title>Flavobacteriaceae Paucihalobacterium erythroidium CWB-1, complete genome.</title>
        <authorList>
            <person name="Wu S."/>
        </authorList>
    </citation>
    <scope>NUCLEOTIDE SEQUENCE [LARGE SCALE GENOMIC DNA]</scope>
    <source>
        <strain evidence="9 10">CWB-1</strain>
    </source>
</reference>
<dbReference type="InterPro" id="IPR028362">
    <property type="entry name" value="AlgI"/>
</dbReference>
<feature type="transmembrane region" description="Helical" evidence="8">
    <location>
        <begin position="312"/>
        <end position="338"/>
    </location>
</feature>
<dbReference type="Proteomes" id="UP000317332">
    <property type="component" value="Unassembled WGS sequence"/>
</dbReference>
<evidence type="ECO:0000256" key="4">
    <source>
        <dbReference type="ARBA" id="ARBA00022692"/>
    </source>
</evidence>
<sequence>MLFNSLSFVVFLVIVLVLYYAKLFNWTNKKRMLLLASYVFYGLWNPPLVILLWISTMVDWTAGNKLATENNQRKRNFWLMLSMVVNLGFLAFFKYRDFLLDNFTTVVNTYGYGYQTQPMDIILPMGISFYTFQTMSYTIDMYKRKIEPAKTFLDFALYVTFFPQLVAGPIVRAKDLITQFYEEKRASAKQFYWGTFLLTIGLFQKVVMADTLLADTADKVFGSSKLLHGIDAWIGTLAFSGQIFFDFAGYSTCAIGIALMLGIILPDNFRYPYASLGFSDLWQRWHISLSSWLRDYLYIPLGGNRHGITRMYAALMITMLLGGLWHGAAWTFMVWGGLHGTYLILERLQRRYLPFEITKWNGIFLAFITFSCVNITWVFFRARKFETAWHMIKSMFYMQTEGEKILDTFTVIKVSVVIAILFLCHWIMRNTSLKEVSSKTPALILGVVWAIMLFLIAIAQGSGEQFIYFQF</sequence>
<accession>A0A506PGP2</accession>
<dbReference type="OrthoDB" id="9805788at2"/>
<dbReference type="EMBL" id="VHIQ01000005">
    <property type="protein sequence ID" value="TPV32779.1"/>
    <property type="molecule type" value="Genomic_DNA"/>
</dbReference>
<feature type="transmembrane region" description="Helical" evidence="8">
    <location>
        <begin position="440"/>
        <end position="459"/>
    </location>
</feature>
<dbReference type="GO" id="GO:0005886">
    <property type="term" value="C:plasma membrane"/>
    <property type="evidence" value="ECO:0007669"/>
    <property type="project" value="UniProtKB-SubCell"/>
</dbReference>
<dbReference type="Pfam" id="PF03062">
    <property type="entry name" value="MBOAT"/>
    <property type="match status" value="1"/>
</dbReference>
<keyword evidence="10" id="KW-1185">Reference proteome</keyword>
<organism evidence="9 10">
    <name type="scientific">Paucihalobacter ruber</name>
    <dbReference type="NCBI Taxonomy" id="2567861"/>
    <lineage>
        <taxon>Bacteria</taxon>
        <taxon>Pseudomonadati</taxon>
        <taxon>Bacteroidota</taxon>
        <taxon>Flavobacteriia</taxon>
        <taxon>Flavobacteriales</taxon>
        <taxon>Flavobacteriaceae</taxon>
        <taxon>Paucihalobacter</taxon>
    </lineage>
</organism>
<dbReference type="PIRSF" id="PIRSF500217">
    <property type="entry name" value="AlgI"/>
    <property type="match status" value="1"/>
</dbReference>
<evidence type="ECO:0000313" key="9">
    <source>
        <dbReference type="EMBL" id="TPV32779.1"/>
    </source>
</evidence>
<dbReference type="PANTHER" id="PTHR13285:SF18">
    <property type="entry name" value="PROTEIN-CYSTEINE N-PALMITOYLTRANSFERASE RASP"/>
    <property type="match status" value="1"/>
</dbReference>
<dbReference type="RefSeq" id="WP_140990526.1">
    <property type="nucleotide sequence ID" value="NZ_VHIQ01000005.1"/>
</dbReference>
<evidence type="ECO:0000256" key="7">
    <source>
        <dbReference type="PIRNR" id="PIRNR016636"/>
    </source>
</evidence>
<dbReference type="PIRSF" id="PIRSF016636">
    <property type="entry name" value="AlgI_DltB"/>
    <property type="match status" value="1"/>
</dbReference>
<protein>
    <submittedName>
        <fullName evidence="9">MBOAT family protein</fullName>
    </submittedName>
</protein>
<proteinExistence type="inferred from homology"/>
<feature type="transmembrane region" description="Helical" evidence="8">
    <location>
        <begin position="405"/>
        <end position="428"/>
    </location>
</feature>
<name>A0A506PGP2_9FLAO</name>
<feature type="transmembrane region" description="Helical" evidence="8">
    <location>
        <begin position="191"/>
        <end position="213"/>
    </location>
</feature>
<evidence type="ECO:0000256" key="1">
    <source>
        <dbReference type="ARBA" id="ARBA00004651"/>
    </source>
</evidence>
<feature type="transmembrane region" description="Helical" evidence="8">
    <location>
        <begin position="33"/>
        <end position="56"/>
    </location>
</feature>
<feature type="transmembrane region" description="Helical" evidence="8">
    <location>
        <begin position="151"/>
        <end position="171"/>
    </location>
</feature>
<keyword evidence="4 8" id="KW-0812">Transmembrane</keyword>
<comment type="similarity">
    <text evidence="2 7">Belongs to the membrane-bound acyltransferase family.</text>
</comment>
<gene>
    <name evidence="9" type="ORF">FJ651_10715</name>
</gene>
<keyword evidence="7" id="KW-0808">Transferase</keyword>
<evidence type="ECO:0000256" key="8">
    <source>
        <dbReference type="SAM" id="Phobius"/>
    </source>
</evidence>
<dbReference type="GO" id="GO:0016746">
    <property type="term" value="F:acyltransferase activity"/>
    <property type="evidence" value="ECO:0007669"/>
    <property type="project" value="UniProtKB-KW"/>
</dbReference>
<feature type="transmembrane region" description="Helical" evidence="8">
    <location>
        <begin position="358"/>
        <end position="380"/>
    </location>
</feature>
<dbReference type="InterPro" id="IPR024194">
    <property type="entry name" value="Ac/AlaTfrase_AlgI/DltB"/>
</dbReference>
<keyword evidence="5 8" id="KW-1133">Transmembrane helix</keyword>
<keyword evidence="6 7" id="KW-0472">Membrane</keyword>
<evidence type="ECO:0000256" key="2">
    <source>
        <dbReference type="ARBA" id="ARBA00010323"/>
    </source>
</evidence>
<feature type="transmembrane region" description="Helical" evidence="8">
    <location>
        <begin position="6"/>
        <end position="21"/>
    </location>
</feature>
<evidence type="ECO:0000256" key="6">
    <source>
        <dbReference type="ARBA" id="ARBA00023136"/>
    </source>
</evidence>
<feature type="transmembrane region" description="Helical" evidence="8">
    <location>
        <begin position="76"/>
        <end position="93"/>
    </location>
</feature>
<evidence type="ECO:0000256" key="3">
    <source>
        <dbReference type="ARBA" id="ARBA00022475"/>
    </source>
</evidence>
<keyword evidence="7" id="KW-0012">Acyltransferase</keyword>
<dbReference type="PANTHER" id="PTHR13285">
    <property type="entry name" value="ACYLTRANSFERASE"/>
    <property type="match status" value="1"/>
</dbReference>
<comment type="caution">
    <text evidence="9">The sequence shown here is derived from an EMBL/GenBank/DDBJ whole genome shotgun (WGS) entry which is preliminary data.</text>
</comment>
<feature type="transmembrane region" description="Helical" evidence="8">
    <location>
        <begin position="247"/>
        <end position="265"/>
    </location>
</feature>
<evidence type="ECO:0000256" key="5">
    <source>
        <dbReference type="ARBA" id="ARBA00022989"/>
    </source>
</evidence>
<evidence type="ECO:0000313" key="10">
    <source>
        <dbReference type="Proteomes" id="UP000317332"/>
    </source>
</evidence>
<dbReference type="InterPro" id="IPR004299">
    <property type="entry name" value="MBOAT_fam"/>
</dbReference>
<dbReference type="InterPro" id="IPR051085">
    <property type="entry name" value="MB_O-acyltransferase"/>
</dbReference>
<keyword evidence="3 7" id="KW-1003">Cell membrane</keyword>
<comment type="subcellular location">
    <subcellularLocation>
        <location evidence="1">Cell membrane</location>
        <topology evidence="1">Multi-pass membrane protein</topology>
    </subcellularLocation>
</comment>
<dbReference type="GO" id="GO:0042121">
    <property type="term" value="P:alginic acid biosynthetic process"/>
    <property type="evidence" value="ECO:0007669"/>
    <property type="project" value="InterPro"/>
</dbReference>
<dbReference type="AlphaFoldDB" id="A0A506PGP2"/>